<name>A0A4C1VNJ8_EUMVA</name>
<organism evidence="1 2">
    <name type="scientific">Eumeta variegata</name>
    <name type="common">Bagworm moth</name>
    <name type="synonym">Eumeta japonica</name>
    <dbReference type="NCBI Taxonomy" id="151549"/>
    <lineage>
        <taxon>Eukaryota</taxon>
        <taxon>Metazoa</taxon>
        <taxon>Ecdysozoa</taxon>
        <taxon>Arthropoda</taxon>
        <taxon>Hexapoda</taxon>
        <taxon>Insecta</taxon>
        <taxon>Pterygota</taxon>
        <taxon>Neoptera</taxon>
        <taxon>Endopterygota</taxon>
        <taxon>Lepidoptera</taxon>
        <taxon>Glossata</taxon>
        <taxon>Ditrysia</taxon>
        <taxon>Tineoidea</taxon>
        <taxon>Psychidae</taxon>
        <taxon>Oiketicinae</taxon>
        <taxon>Eumeta</taxon>
    </lineage>
</organism>
<proteinExistence type="predicted"/>
<comment type="caution">
    <text evidence="1">The sequence shown here is derived from an EMBL/GenBank/DDBJ whole genome shotgun (WGS) entry which is preliminary data.</text>
</comment>
<dbReference type="Proteomes" id="UP000299102">
    <property type="component" value="Unassembled WGS sequence"/>
</dbReference>
<dbReference type="AlphaFoldDB" id="A0A4C1VNJ8"/>
<protein>
    <recommendedName>
        <fullName evidence="3">Retrovirus-related Pol polyprotein from transposon TNT 1-94</fullName>
    </recommendedName>
</protein>
<gene>
    <name evidence="1" type="ORF">EVAR_83074_1</name>
</gene>
<evidence type="ECO:0000313" key="2">
    <source>
        <dbReference type="Proteomes" id="UP000299102"/>
    </source>
</evidence>
<keyword evidence="2" id="KW-1185">Reference proteome</keyword>
<dbReference type="EMBL" id="BGZK01000373">
    <property type="protein sequence ID" value="GBP39937.1"/>
    <property type="molecule type" value="Genomic_DNA"/>
</dbReference>
<evidence type="ECO:0000313" key="1">
    <source>
        <dbReference type="EMBL" id="GBP39937.1"/>
    </source>
</evidence>
<dbReference type="OrthoDB" id="413361at2759"/>
<accession>A0A4C1VNJ8</accession>
<evidence type="ECO:0008006" key="3">
    <source>
        <dbReference type="Google" id="ProtNLM"/>
    </source>
</evidence>
<sequence length="169" mass="18981">MYHQCYVAVIIHSTASESDESIINANQEVTDKRVRKIPDRFGYNHLCITEPENHNVTDITLEEALNGPESKHWRESMEEELEHSGRMMRGNSLTNPHDSTVVQCKWVFKRNMTVFETVRCRVANDSRRSDVGCGGKAAPDSDVLLRRSDDSTLDVVGAVSCKIKGNGSD</sequence>
<reference evidence="1 2" key="1">
    <citation type="journal article" date="2019" name="Commun. Biol.">
        <title>The bagworm genome reveals a unique fibroin gene that provides high tensile strength.</title>
        <authorList>
            <person name="Kono N."/>
            <person name="Nakamura H."/>
            <person name="Ohtoshi R."/>
            <person name="Tomita M."/>
            <person name="Numata K."/>
            <person name="Arakawa K."/>
        </authorList>
    </citation>
    <scope>NUCLEOTIDE SEQUENCE [LARGE SCALE GENOMIC DNA]</scope>
</reference>